<protein>
    <submittedName>
        <fullName evidence="2">Uncharacterized protein</fullName>
    </submittedName>
</protein>
<feature type="region of interest" description="Disordered" evidence="1">
    <location>
        <begin position="113"/>
        <end position="140"/>
    </location>
</feature>
<dbReference type="InterPro" id="IPR053230">
    <property type="entry name" value="Trans_reg_galc"/>
</dbReference>
<dbReference type="Proteomes" id="UP000800036">
    <property type="component" value="Unassembled WGS sequence"/>
</dbReference>
<evidence type="ECO:0000313" key="2">
    <source>
        <dbReference type="EMBL" id="KAF1974335.1"/>
    </source>
</evidence>
<proteinExistence type="predicted"/>
<dbReference type="AlphaFoldDB" id="A0A6A5VB26"/>
<gene>
    <name evidence="2" type="ORF">BU23DRAFT_115199</name>
</gene>
<dbReference type="OrthoDB" id="424974at2759"/>
<feature type="region of interest" description="Disordered" evidence="1">
    <location>
        <begin position="217"/>
        <end position="238"/>
    </location>
</feature>
<feature type="compositionally biased region" description="Acidic residues" evidence="1">
    <location>
        <begin position="48"/>
        <end position="65"/>
    </location>
</feature>
<organism evidence="2 3">
    <name type="scientific">Bimuria novae-zelandiae CBS 107.79</name>
    <dbReference type="NCBI Taxonomy" id="1447943"/>
    <lineage>
        <taxon>Eukaryota</taxon>
        <taxon>Fungi</taxon>
        <taxon>Dikarya</taxon>
        <taxon>Ascomycota</taxon>
        <taxon>Pezizomycotina</taxon>
        <taxon>Dothideomycetes</taxon>
        <taxon>Pleosporomycetidae</taxon>
        <taxon>Pleosporales</taxon>
        <taxon>Massarineae</taxon>
        <taxon>Didymosphaeriaceae</taxon>
        <taxon>Bimuria</taxon>
    </lineage>
</organism>
<dbReference type="PANTHER" id="PTHR47654">
    <property type="entry name" value="ZN(II)2CYS6 TRANSCRIPTION FACTOR (EUROFUNG)-RELATED"/>
    <property type="match status" value="1"/>
</dbReference>
<name>A0A6A5VB26_9PLEO</name>
<accession>A0A6A5VB26</accession>
<dbReference type="PANTHER" id="PTHR47654:SF5">
    <property type="entry name" value="TRANSCRIPTION FACTOR DOMAIN-CONTAINING PROTEIN"/>
    <property type="match status" value="1"/>
</dbReference>
<keyword evidence="3" id="KW-1185">Reference proteome</keyword>
<feature type="region of interest" description="Disordered" evidence="1">
    <location>
        <begin position="22"/>
        <end position="82"/>
    </location>
</feature>
<dbReference type="EMBL" id="ML976675">
    <property type="protein sequence ID" value="KAF1974335.1"/>
    <property type="molecule type" value="Genomic_DNA"/>
</dbReference>
<sequence length="238" mass="26710">MLQLLQELRADVSAREQQRIDNIVASTQEDVAEAASSLQRSPDKGRDEDEDEDEGGAEGEGEGEGEANVSAEVGSNEDLDNMNEDLMRTEQSRATGYMGKNTETQWLRRVHREADSAGPPSQGPYGPPGDSSQAHDKRVEAMHQRHDKTPILSMDTSSCSFYLDEDPLNIDFLVDAYELPPFPIAENLFKCYMSTVQNSFPFLSGKLWRRSSRMLRQQKRRHVRTAGTGTRAKSARRM</sequence>
<evidence type="ECO:0000256" key="1">
    <source>
        <dbReference type="SAM" id="MobiDB-lite"/>
    </source>
</evidence>
<evidence type="ECO:0000313" key="3">
    <source>
        <dbReference type="Proteomes" id="UP000800036"/>
    </source>
</evidence>
<reference evidence="2" key="1">
    <citation type="journal article" date="2020" name="Stud. Mycol.">
        <title>101 Dothideomycetes genomes: a test case for predicting lifestyles and emergence of pathogens.</title>
        <authorList>
            <person name="Haridas S."/>
            <person name="Albert R."/>
            <person name="Binder M."/>
            <person name="Bloem J."/>
            <person name="Labutti K."/>
            <person name="Salamov A."/>
            <person name="Andreopoulos B."/>
            <person name="Baker S."/>
            <person name="Barry K."/>
            <person name="Bills G."/>
            <person name="Bluhm B."/>
            <person name="Cannon C."/>
            <person name="Castanera R."/>
            <person name="Culley D."/>
            <person name="Daum C."/>
            <person name="Ezra D."/>
            <person name="Gonzalez J."/>
            <person name="Henrissat B."/>
            <person name="Kuo A."/>
            <person name="Liang C."/>
            <person name="Lipzen A."/>
            <person name="Lutzoni F."/>
            <person name="Magnuson J."/>
            <person name="Mondo S."/>
            <person name="Nolan M."/>
            <person name="Ohm R."/>
            <person name="Pangilinan J."/>
            <person name="Park H.-J."/>
            <person name="Ramirez L."/>
            <person name="Alfaro M."/>
            <person name="Sun H."/>
            <person name="Tritt A."/>
            <person name="Yoshinaga Y."/>
            <person name="Zwiers L.-H."/>
            <person name="Turgeon B."/>
            <person name="Goodwin S."/>
            <person name="Spatafora J."/>
            <person name="Crous P."/>
            <person name="Grigoriev I."/>
        </authorList>
    </citation>
    <scope>NUCLEOTIDE SEQUENCE</scope>
    <source>
        <strain evidence="2">CBS 107.79</strain>
    </source>
</reference>